<feature type="region of interest" description="Disordered" evidence="1">
    <location>
        <begin position="16"/>
        <end position="38"/>
    </location>
</feature>
<dbReference type="EMBL" id="QGKX02001521">
    <property type="protein sequence ID" value="KAF3507123.1"/>
    <property type="molecule type" value="Genomic_DNA"/>
</dbReference>
<organism evidence="2 3">
    <name type="scientific">Brassica cretica</name>
    <name type="common">Mustard</name>
    <dbReference type="NCBI Taxonomy" id="69181"/>
    <lineage>
        <taxon>Eukaryota</taxon>
        <taxon>Viridiplantae</taxon>
        <taxon>Streptophyta</taxon>
        <taxon>Embryophyta</taxon>
        <taxon>Tracheophyta</taxon>
        <taxon>Spermatophyta</taxon>
        <taxon>Magnoliopsida</taxon>
        <taxon>eudicotyledons</taxon>
        <taxon>Gunneridae</taxon>
        <taxon>Pentapetalae</taxon>
        <taxon>rosids</taxon>
        <taxon>malvids</taxon>
        <taxon>Brassicales</taxon>
        <taxon>Brassicaceae</taxon>
        <taxon>Brassiceae</taxon>
        <taxon>Brassica</taxon>
    </lineage>
</organism>
<dbReference type="AlphaFoldDB" id="A0A8S9P267"/>
<sequence length="79" mass="8658">MFLEFEFTFSFSRLLKPDHQGNEPRAGQERELNTSWPGRERLRLHTRSADPRTGAVAIGIASGSDANGALAVWNASCPG</sequence>
<protein>
    <submittedName>
        <fullName evidence="2">Uncharacterized protein</fullName>
    </submittedName>
</protein>
<evidence type="ECO:0000313" key="2">
    <source>
        <dbReference type="EMBL" id="KAF3507123.1"/>
    </source>
</evidence>
<name>A0A8S9P267_BRACR</name>
<evidence type="ECO:0000256" key="1">
    <source>
        <dbReference type="SAM" id="MobiDB-lite"/>
    </source>
</evidence>
<proteinExistence type="predicted"/>
<reference evidence="2" key="1">
    <citation type="submission" date="2019-12" db="EMBL/GenBank/DDBJ databases">
        <title>Genome sequencing and annotation of Brassica cretica.</title>
        <authorList>
            <person name="Studholme D.J."/>
            <person name="Sarris P."/>
        </authorList>
    </citation>
    <scope>NUCLEOTIDE SEQUENCE</scope>
    <source>
        <strain evidence="2">PFS-109/04</strain>
        <tissue evidence="2">Leaf</tissue>
    </source>
</reference>
<accession>A0A8S9P267</accession>
<evidence type="ECO:0000313" key="3">
    <source>
        <dbReference type="Proteomes" id="UP000712600"/>
    </source>
</evidence>
<dbReference type="Proteomes" id="UP000712600">
    <property type="component" value="Unassembled WGS sequence"/>
</dbReference>
<gene>
    <name evidence="2" type="ORF">F2Q69_00006209</name>
</gene>
<comment type="caution">
    <text evidence="2">The sequence shown here is derived from an EMBL/GenBank/DDBJ whole genome shotgun (WGS) entry which is preliminary data.</text>
</comment>